<dbReference type="EMBL" id="JAWQEG010002545">
    <property type="protein sequence ID" value="KAK3871238.1"/>
    <property type="molecule type" value="Genomic_DNA"/>
</dbReference>
<feature type="domain" description="C2H2-type" evidence="1">
    <location>
        <begin position="23"/>
        <end position="44"/>
    </location>
</feature>
<dbReference type="Gene3D" id="3.30.160.60">
    <property type="entry name" value="Classic Zinc Finger"/>
    <property type="match status" value="1"/>
</dbReference>
<protein>
    <recommendedName>
        <fullName evidence="1">C2H2-type domain-containing protein</fullName>
    </recommendedName>
</protein>
<name>A0AAE1KFK3_PETCI</name>
<evidence type="ECO:0000259" key="1">
    <source>
        <dbReference type="PROSITE" id="PS00028"/>
    </source>
</evidence>
<reference evidence="2" key="1">
    <citation type="submission" date="2023-10" db="EMBL/GenBank/DDBJ databases">
        <title>Genome assemblies of two species of porcelain crab, Petrolisthes cinctipes and Petrolisthes manimaculis (Anomura: Porcellanidae).</title>
        <authorList>
            <person name="Angst P."/>
        </authorList>
    </citation>
    <scope>NUCLEOTIDE SEQUENCE</scope>
    <source>
        <strain evidence="2">PB745_01</strain>
        <tissue evidence="2">Gill</tissue>
    </source>
</reference>
<comment type="caution">
    <text evidence="2">The sequence shown here is derived from an EMBL/GenBank/DDBJ whole genome shotgun (WGS) entry which is preliminary data.</text>
</comment>
<organism evidence="2 3">
    <name type="scientific">Petrolisthes cinctipes</name>
    <name type="common">Flat porcelain crab</name>
    <dbReference type="NCBI Taxonomy" id="88211"/>
    <lineage>
        <taxon>Eukaryota</taxon>
        <taxon>Metazoa</taxon>
        <taxon>Ecdysozoa</taxon>
        <taxon>Arthropoda</taxon>
        <taxon>Crustacea</taxon>
        <taxon>Multicrustacea</taxon>
        <taxon>Malacostraca</taxon>
        <taxon>Eumalacostraca</taxon>
        <taxon>Eucarida</taxon>
        <taxon>Decapoda</taxon>
        <taxon>Pleocyemata</taxon>
        <taxon>Anomura</taxon>
        <taxon>Galatheoidea</taxon>
        <taxon>Porcellanidae</taxon>
        <taxon>Petrolisthes</taxon>
    </lineage>
</organism>
<dbReference type="InterPro" id="IPR036236">
    <property type="entry name" value="Znf_C2H2_sf"/>
</dbReference>
<evidence type="ECO:0000313" key="2">
    <source>
        <dbReference type="EMBL" id="KAK3871238.1"/>
    </source>
</evidence>
<dbReference type="SUPFAM" id="SSF57667">
    <property type="entry name" value="beta-beta-alpha zinc fingers"/>
    <property type="match status" value="1"/>
</dbReference>
<dbReference type="AlphaFoldDB" id="A0AAE1KFK3"/>
<dbReference type="Proteomes" id="UP001286313">
    <property type="component" value="Unassembled WGS sequence"/>
</dbReference>
<dbReference type="InterPro" id="IPR013087">
    <property type="entry name" value="Znf_C2H2_type"/>
</dbReference>
<dbReference type="PROSITE" id="PS00028">
    <property type="entry name" value="ZINC_FINGER_C2H2_1"/>
    <property type="match status" value="1"/>
</dbReference>
<evidence type="ECO:0000313" key="3">
    <source>
        <dbReference type="Proteomes" id="UP001286313"/>
    </source>
</evidence>
<accession>A0AAE1KFK3</accession>
<proteinExistence type="predicted"/>
<gene>
    <name evidence="2" type="ORF">Pcinc_023600</name>
</gene>
<sequence length="109" mass="12267">MISNLQNLYKHIRTIHQRQVSRCDYCGSVFRNAESARKHVLKMHRNDLSYGCGLSRLEPVVSSTWALTTCMSTSTTSTVTTTNTTTTNIPTSSVTEHLQHHSVKIEDLT</sequence>
<keyword evidence="3" id="KW-1185">Reference proteome</keyword>